<gene>
    <name evidence="6" type="primary">RPL15</name>
    <name evidence="6" type="ORF">BG011_003598</name>
</gene>
<keyword evidence="2 4" id="KW-0689">Ribosomal protein</keyword>
<dbReference type="InterPro" id="IPR024794">
    <property type="entry name" value="Rbsml_eL15_core_dom_sf"/>
</dbReference>
<dbReference type="OrthoDB" id="10255148at2759"/>
<dbReference type="SUPFAM" id="SSF54189">
    <property type="entry name" value="Ribosomal proteins S24e, L23 and L15e"/>
    <property type="match status" value="1"/>
</dbReference>
<dbReference type="Pfam" id="PF00827">
    <property type="entry name" value="Ribosomal_L15e"/>
    <property type="match status" value="1"/>
</dbReference>
<organism evidence="6 7">
    <name type="scientific">Mortierella polycephala</name>
    <dbReference type="NCBI Taxonomy" id="41804"/>
    <lineage>
        <taxon>Eukaryota</taxon>
        <taxon>Fungi</taxon>
        <taxon>Fungi incertae sedis</taxon>
        <taxon>Mucoromycota</taxon>
        <taxon>Mortierellomycotina</taxon>
        <taxon>Mortierellomycetes</taxon>
        <taxon>Mortierellales</taxon>
        <taxon>Mortierellaceae</taxon>
        <taxon>Mortierella</taxon>
    </lineage>
</organism>
<evidence type="ECO:0000313" key="6">
    <source>
        <dbReference type="EMBL" id="KAG0240921.1"/>
    </source>
</evidence>
<dbReference type="GO" id="GO:0003735">
    <property type="term" value="F:structural constituent of ribosome"/>
    <property type="evidence" value="ECO:0007669"/>
    <property type="project" value="InterPro"/>
</dbReference>
<comment type="similarity">
    <text evidence="1 4">Belongs to the eukaryotic ribosomal protein eL15 family.</text>
</comment>
<feature type="compositionally biased region" description="Basic residues" evidence="5">
    <location>
        <begin position="190"/>
        <end position="199"/>
    </location>
</feature>
<comment type="caution">
    <text evidence="6">The sequence shown here is derived from an EMBL/GenBank/DDBJ whole genome shotgun (WGS) entry which is preliminary data.</text>
</comment>
<feature type="region of interest" description="Disordered" evidence="5">
    <location>
        <begin position="168"/>
        <end position="199"/>
    </location>
</feature>
<dbReference type="Gene3D" id="3.40.1120.10">
    <property type="entry name" value="Ribosomal protein l15e"/>
    <property type="match status" value="1"/>
</dbReference>
<dbReference type="FunFam" id="3.40.1120.10:FF:000001">
    <property type="entry name" value="Ribosomal protein L15"/>
    <property type="match status" value="1"/>
</dbReference>
<dbReference type="InterPro" id="IPR000439">
    <property type="entry name" value="Ribosomal_eL15"/>
</dbReference>
<evidence type="ECO:0000256" key="1">
    <source>
        <dbReference type="ARBA" id="ARBA00006857"/>
    </source>
</evidence>
<dbReference type="SMART" id="SM01384">
    <property type="entry name" value="Ribosomal_L15e"/>
    <property type="match status" value="1"/>
</dbReference>
<dbReference type="PROSITE" id="PS01194">
    <property type="entry name" value="RIBOSOMAL_L15E"/>
    <property type="match status" value="1"/>
</dbReference>
<reference evidence="6" key="1">
    <citation type="journal article" date="2020" name="Fungal Divers.">
        <title>Resolving the Mortierellaceae phylogeny through synthesis of multi-gene phylogenetics and phylogenomics.</title>
        <authorList>
            <person name="Vandepol N."/>
            <person name="Liber J."/>
            <person name="Desiro A."/>
            <person name="Na H."/>
            <person name="Kennedy M."/>
            <person name="Barry K."/>
            <person name="Grigoriev I.V."/>
            <person name="Miller A.N."/>
            <person name="O'Donnell K."/>
            <person name="Stajich J.E."/>
            <person name="Bonito G."/>
        </authorList>
    </citation>
    <scope>NUCLEOTIDE SEQUENCE</scope>
    <source>
        <strain evidence="6">KOD948</strain>
    </source>
</reference>
<feature type="non-terminal residue" evidence="6">
    <location>
        <position position="199"/>
    </location>
</feature>
<keyword evidence="7" id="KW-1185">Reference proteome</keyword>
<dbReference type="NCBIfam" id="NF003269">
    <property type="entry name" value="PRK04243.1"/>
    <property type="match status" value="1"/>
</dbReference>
<dbReference type="GO" id="GO:0002181">
    <property type="term" value="P:cytoplasmic translation"/>
    <property type="evidence" value="ECO:0007669"/>
    <property type="project" value="TreeGrafter"/>
</dbReference>
<proteinExistence type="inferred from homology"/>
<protein>
    <recommendedName>
        <fullName evidence="4">Ribosomal protein L15</fullName>
    </recommendedName>
</protein>
<evidence type="ECO:0000256" key="5">
    <source>
        <dbReference type="SAM" id="MobiDB-lite"/>
    </source>
</evidence>
<sequence>MGAYKYLEELAKKKQSDVMRFLLRVRCWEYRQLNVIHRASRPSRPDKARRLGYKAKQGYVIYRVRVRRGGRKKPVAKGATMGKPGGHGVNQLKYQRSLQATAEERVGRKCGNLRVLNSYWINQDSTYKYFEVILVDPSHKAIRRDARINWIANPVHKRREARGLTSATKKNRGFGKGHGFHKTIGSGRRANWKRRNTLS</sequence>
<dbReference type="PANTHER" id="PTHR11847">
    <property type="entry name" value="RIBOSOMAL PROTEIN L15"/>
    <property type="match status" value="1"/>
</dbReference>
<evidence type="ECO:0000313" key="7">
    <source>
        <dbReference type="Proteomes" id="UP000726737"/>
    </source>
</evidence>
<name>A0A9P6PJ29_9FUNG</name>
<dbReference type="PANTHER" id="PTHR11847:SF4">
    <property type="entry name" value="LARGE RIBOSOMAL SUBUNIT PROTEIN EL15"/>
    <property type="match status" value="1"/>
</dbReference>
<keyword evidence="3 4" id="KW-0687">Ribonucleoprotein</keyword>
<feature type="compositionally biased region" description="Basic residues" evidence="5">
    <location>
        <begin position="169"/>
        <end position="181"/>
    </location>
</feature>
<dbReference type="EMBL" id="JAAAJA010002373">
    <property type="protein sequence ID" value="KAG0240921.1"/>
    <property type="molecule type" value="Genomic_DNA"/>
</dbReference>
<dbReference type="InterPro" id="IPR020925">
    <property type="entry name" value="Ribosomal_eL15_CS"/>
</dbReference>
<dbReference type="InterPro" id="IPR012678">
    <property type="entry name" value="Ribosomal_uL23/eL15/eS24_sf"/>
</dbReference>
<evidence type="ECO:0000256" key="4">
    <source>
        <dbReference type="RuleBase" id="RU000663"/>
    </source>
</evidence>
<evidence type="ECO:0000256" key="3">
    <source>
        <dbReference type="ARBA" id="ARBA00023274"/>
    </source>
</evidence>
<accession>A0A9P6PJ29</accession>
<dbReference type="AlphaFoldDB" id="A0A9P6PJ29"/>
<dbReference type="GO" id="GO:0022625">
    <property type="term" value="C:cytosolic large ribosomal subunit"/>
    <property type="evidence" value="ECO:0007669"/>
    <property type="project" value="TreeGrafter"/>
</dbReference>
<evidence type="ECO:0000256" key="2">
    <source>
        <dbReference type="ARBA" id="ARBA00022980"/>
    </source>
</evidence>
<dbReference type="GO" id="GO:0003723">
    <property type="term" value="F:RNA binding"/>
    <property type="evidence" value="ECO:0007669"/>
    <property type="project" value="TreeGrafter"/>
</dbReference>
<dbReference type="Proteomes" id="UP000726737">
    <property type="component" value="Unassembled WGS sequence"/>
</dbReference>